<reference evidence="3 4" key="1">
    <citation type="submission" date="2016-10" db="EMBL/GenBank/DDBJ databases">
        <authorList>
            <person name="de Groot N.N."/>
        </authorList>
    </citation>
    <scope>NUCLEOTIDE SEQUENCE [LARGE SCALE GENOMIC DNA]</scope>
    <source>
        <strain evidence="3 4">DSM 26130</strain>
    </source>
</reference>
<organism evidence="3 4">
    <name type="scientific">Spirosoma endophyticum</name>
    <dbReference type="NCBI Taxonomy" id="662367"/>
    <lineage>
        <taxon>Bacteria</taxon>
        <taxon>Pseudomonadati</taxon>
        <taxon>Bacteroidota</taxon>
        <taxon>Cytophagia</taxon>
        <taxon>Cytophagales</taxon>
        <taxon>Cytophagaceae</taxon>
        <taxon>Spirosoma</taxon>
    </lineage>
</organism>
<proteinExistence type="predicted"/>
<dbReference type="EMBL" id="FOLQ01000004">
    <property type="protein sequence ID" value="SFD27512.1"/>
    <property type="molecule type" value="Genomic_DNA"/>
</dbReference>
<dbReference type="GO" id="GO:0008897">
    <property type="term" value="F:holo-[acyl-carrier-protein] synthase activity"/>
    <property type="evidence" value="ECO:0007669"/>
    <property type="project" value="InterPro"/>
</dbReference>
<dbReference type="AlphaFoldDB" id="A0A1I1QZV5"/>
<accession>A0A1I1QZV5</accession>
<keyword evidence="1 3" id="KW-0808">Transferase</keyword>
<sequence>MIGNDIVDLAQAKQESNWRRAGFLDKVFTAHEQQLIHSANDPDCMVWLLWSMKESAYKLVNRQTGKRVFAPQKLVCHLESTGSETAVGTVFQERTYYTKSVITNQYVATVAFTVADSQPIDQFIIPFSNTTYQTQHTVIRATIKQQCAARLSVSESTICIYKNESCVPIVLVKDRLGSQLKLPLSISHHGHYGAYVVELPTTTSTI</sequence>
<evidence type="ECO:0000259" key="2">
    <source>
        <dbReference type="Pfam" id="PF01648"/>
    </source>
</evidence>
<protein>
    <submittedName>
        <fullName evidence="3">4'-phosphopantetheinyl transferase superfamily protein</fullName>
    </submittedName>
</protein>
<dbReference type="InterPro" id="IPR008278">
    <property type="entry name" value="4-PPantetheinyl_Trfase_dom"/>
</dbReference>
<keyword evidence="4" id="KW-1185">Reference proteome</keyword>
<gene>
    <name evidence="3" type="ORF">SAMN05216167_104184</name>
</gene>
<dbReference type="OrthoDB" id="663853at2"/>
<name>A0A1I1QZV5_9BACT</name>
<dbReference type="STRING" id="662367.SAMN05216167_104184"/>
<dbReference type="Proteomes" id="UP000198598">
    <property type="component" value="Unassembled WGS sequence"/>
</dbReference>
<dbReference type="SUPFAM" id="SSF56214">
    <property type="entry name" value="4'-phosphopantetheinyl transferase"/>
    <property type="match status" value="1"/>
</dbReference>
<dbReference type="Pfam" id="PF01648">
    <property type="entry name" value="ACPS"/>
    <property type="match status" value="1"/>
</dbReference>
<dbReference type="Gene3D" id="3.90.470.20">
    <property type="entry name" value="4'-phosphopantetheinyl transferase domain"/>
    <property type="match status" value="1"/>
</dbReference>
<dbReference type="GO" id="GO:0000287">
    <property type="term" value="F:magnesium ion binding"/>
    <property type="evidence" value="ECO:0007669"/>
    <property type="project" value="InterPro"/>
</dbReference>
<evidence type="ECO:0000256" key="1">
    <source>
        <dbReference type="ARBA" id="ARBA00022679"/>
    </source>
</evidence>
<dbReference type="RefSeq" id="WP_093826632.1">
    <property type="nucleotide sequence ID" value="NZ_FOLQ01000004.1"/>
</dbReference>
<feature type="domain" description="4'-phosphopantetheinyl transferase" evidence="2">
    <location>
        <begin position="2"/>
        <end position="111"/>
    </location>
</feature>
<dbReference type="InterPro" id="IPR037143">
    <property type="entry name" value="4-PPantetheinyl_Trfase_dom_sf"/>
</dbReference>
<evidence type="ECO:0000313" key="3">
    <source>
        <dbReference type="EMBL" id="SFD27512.1"/>
    </source>
</evidence>
<evidence type="ECO:0000313" key="4">
    <source>
        <dbReference type="Proteomes" id="UP000198598"/>
    </source>
</evidence>